<dbReference type="InterPro" id="IPR002067">
    <property type="entry name" value="MCP"/>
</dbReference>
<evidence type="ECO:0000313" key="11">
    <source>
        <dbReference type="Proteomes" id="UP001491310"/>
    </source>
</evidence>
<evidence type="ECO:0000259" key="9">
    <source>
        <dbReference type="PROSITE" id="PS50222"/>
    </source>
</evidence>
<keyword evidence="5" id="KW-0677">Repeat</keyword>
<dbReference type="EMBL" id="JALJOT010000012">
    <property type="protein sequence ID" value="KAK9905002.1"/>
    <property type="molecule type" value="Genomic_DNA"/>
</dbReference>
<dbReference type="CDD" id="cd15898">
    <property type="entry name" value="EFh_PI-PLC"/>
    <property type="match status" value="1"/>
</dbReference>
<dbReference type="Pfam" id="PF03690">
    <property type="entry name" value="MYG1_exonuc"/>
    <property type="match status" value="1"/>
</dbReference>
<feature type="repeat" description="Solcar" evidence="8">
    <location>
        <begin position="270"/>
        <end position="357"/>
    </location>
</feature>
<dbReference type="SMART" id="SM00054">
    <property type="entry name" value="EFh"/>
    <property type="match status" value="4"/>
</dbReference>
<feature type="domain" description="EF-hand" evidence="9">
    <location>
        <begin position="39"/>
        <end position="68"/>
    </location>
</feature>
<comment type="caution">
    <text evidence="10">The sequence shown here is derived from an EMBL/GenBank/DDBJ whole genome shotgun (WGS) entry which is preliminary data.</text>
</comment>
<keyword evidence="11" id="KW-1185">Reference proteome</keyword>
<dbReference type="Pfam" id="PF13499">
    <property type="entry name" value="EF-hand_7"/>
    <property type="match status" value="2"/>
</dbReference>
<evidence type="ECO:0000256" key="2">
    <source>
        <dbReference type="ARBA" id="ARBA00010105"/>
    </source>
</evidence>
<evidence type="ECO:0000256" key="3">
    <source>
        <dbReference type="ARBA" id="ARBA00022448"/>
    </source>
</evidence>
<evidence type="ECO:0000256" key="5">
    <source>
        <dbReference type="ARBA" id="ARBA00022737"/>
    </source>
</evidence>
<evidence type="ECO:0000256" key="4">
    <source>
        <dbReference type="ARBA" id="ARBA00022692"/>
    </source>
</evidence>
<comment type="similarity">
    <text evidence="2">Belongs to the MYG1 family.</text>
</comment>
<feature type="domain" description="EF-hand" evidence="9">
    <location>
        <begin position="70"/>
        <end position="105"/>
    </location>
</feature>
<dbReference type="PROSITE" id="PS50920">
    <property type="entry name" value="SOLCAR"/>
    <property type="match status" value="2"/>
</dbReference>
<dbReference type="SUPFAM" id="SSF103506">
    <property type="entry name" value="Mitochondrial carrier"/>
    <property type="match status" value="1"/>
</dbReference>
<dbReference type="PRINTS" id="PR00926">
    <property type="entry name" value="MITOCARRIER"/>
</dbReference>
<dbReference type="PANTHER" id="PTHR11215:SF1">
    <property type="entry name" value="MYG1 EXONUCLEASE"/>
    <property type="match status" value="1"/>
</dbReference>
<evidence type="ECO:0000313" key="10">
    <source>
        <dbReference type="EMBL" id="KAK9905002.1"/>
    </source>
</evidence>
<dbReference type="InterPro" id="IPR002048">
    <property type="entry name" value="EF_hand_dom"/>
</dbReference>
<name>A0ABR2YGQ8_9CHLO</name>
<keyword evidence="6" id="KW-0106">Calcium</keyword>
<accession>A0ABR2YGQ8</accession>
<feature type="domain" description="EF-hand" evidence="9">
    <location>
        <begin position="106"/>
        <end position="141"/>
    </location>
</feature>
<proteinExistence type="inferred from homology"/>
<keyword evidence="7 8" id="KW-0472">Membrane</keyword>
<dbReference type="Gene3D" id="1.50.40.10">
    <property type="entry name" value="Mitochondrial carrier domain"/>
    <property type="match status" value="1"/>
</dbReference>
<feature type="repeat" description="Solcar" evidence="8">
    <location>
        <begin position="173"/>
        <end position="256"/>
    </location>
</feature>
<evidence type="ECO:0000256" key="8">
    <source>
        <dbReference type="PROSITE-ProRule" id="PRU00282"/>
    </source>
</evidence>
<dbReference type="PANTHER" id="PTHR11215">
    <property type="entry name" value="METAL DEPENDENT HYDROLASE - RELATED"/>
    <property type="match status" value="1"/>
</dbReference>
<dbReference type="InterPro" id="IPR023395">
    <property type="entry name" value="MCP_dom_sf"/>
</dbReference>
<feature type="domain" description="EF-hand" evidence="9">
    <location>
        <begin position="3"/>
        <end position="38"/>
    </location>
</feature>
<dbReference type="Proteomes" id="UP001491310">
    <property type="component" value="Unassembled WGS sequence"/>
</dbReference>
<evidence type="ECO:0000256" key="6">
    <source>
        <dbReference type="ARBA" id="ARBA00022837"/>
    </source>
</evidence>
<reference evidence="10 11" key="1">
    <citation type="journal article" date="2024" name="Nat. Commun.">
        <title>Phylogenomics reveals the evolutionary origins of lichenization in chlorophyte algae.</title>
        <authorList>
            <person name="Puginier C."/>
            <person name="Libourel C."/>
            <person name="Otte J."/>
            <person name="Skaloud P."/>
            <person name="Haon M."/>
            <person name="Grisel S."/>
            <person name="Petersen M."/>
            <person name="Berrin J.G."/>
            <person name="Delaux P.M."/>
            <person name="Dal Grande F."/>
            <person name="Keller J."/>
        </authorList>
    </citation>
    <scope>NUCLEOTIDE SEQUENCE [LARGE SCALE GENOMIC DNA]</scope>
    <source>
        <strain evidence="10 11">SAG 216-7</strain>
    </source>
</reference>
<keyword evidence="3" id="KW-0813">Transport</keyword>
<dbReference type="SUPFAM" id="SSF47473">
    <property type="entry name" value="EF-hand"/>
    <property type="match status" value="1"/>
</dbReference>
<evidence type="ECO:0000256" key="7">
    <source>
        <dbReference type="ARBA" id="ARBA00023136"/>
    </source>
</evidence>
<gene>
    <name evidence="10" type="ORF">WJX75_007473</name>
</gene>
<dbReference type="PROSITE" id="PS50222">
    <property type="entry name" value="EF_HAND_2"/>
    <property type="match status" value="4"/>
</dbReference>
<dbReference type="Pfam" id="PF00153">
    <property type="entry name" value="Mito_carr"/>
    <property type="match status" value="2"/>
</dbReference>
<evidence type="ECO:0000256" key="1">
    <source>
        <dbReference type="ARBA" id="ARBA00004448"/>
    </source>
</evidence>
<protein>
    <recommendedName>
        <fullName evidence="9">EF-hand domain-containing protein</fullName>
    </recommendedName>
</protein>
<dbReference type="PROSITE" id="PS00018">
    <property type="entry name" value="EF_HAND_1"/>
    <property type="match status" value="2"/>
</dbReference>
<organism evidence="10 11">
    <name type="scientific">Coccomyxa subellipsoidea</name>
    <dbReference type="NCBI Taxonomy" id="248742"/>
    <lineage>
        <taxon>Eukaryota</taxon>
        <taxon>Viridiplantae</taxon>
        <taxon>Chlorophyta</taxon>
        <taxon>core chlorophytes</taxon>
        <taxon>Trebouxiophyceae</taxon>
        <taxon>Trebouxiophyceae incertae sedis</taxon>
        <taxon>Coccomyxaceae</taxon>
        <taxon>Coccomyxa</taxon>
    </lineage>
</organism>
<dbReference type="InterPro" id="IPR018108">
    <property type="entry name" value="MCP_transmembrane"/>
</dbReference>
<dbReference type="InterPro" id="IPR011992">
    <property type="entry name" value="EF-hand-dom_pair"/>
</dbReference>
<sequence>MPQDSEDVHGIFDYLDTNRDGKLDRHEIKAALEKLGLPPTDQYINEVFRQYDTDGDGVVNEQEFQSYVLRKEAAMSRAFRSLDRDQNGAITSEELQRALARLGVPVTEATAAQMVELIDTDQSSDVSYEEFRRFALLLPSSQVSGPGIVLDWMDCASWVDGVEYRLGARIPPREPLQRLLAGGIAGAFSRTVTAPFERLRTMMMADARNSSIVGTAQRMWASGGLTGLWRGNLISVVKVVPQSAIQFAVYDTLTKNVLTPSHKDGDLMVLSNAQRLAAGCASGASACLVVFPLETLRTQAAMGQRHMRGATAYFRLAADVVRARGFPGLYQGFPMGLASSISGAGLGFATYEALTVAYRNRVGHSPSPGERGALAGGSAFVTMTLGMPLEVVMRRMQVQGSPGYPVQYSSTLECVRTDLFKDADIIRTRDEDILKQLDIVIDVGGKYDPDTCRFDHHQRGFAEVFGHGFQTKLSSAGLVYKHFGMDIIAKMLNLSKDHEQVEKVYLAVYKHFMEAIDAIDNGINQWDVDCPPRYLSNTNLSARVGSLNPRWNEDSSAERTDAQFLKAVQLTGADFLESVDYLSKAWLPARTYVQEAIEKRYEVDPSGEIIKLPHYCPWKEHLYDLEEEMALDKPIKFCIYEDHRAKAWRVQAVSVSAGSFENRKSLPAAWMGLRDAELSAAAGIPDCIFVHASGFIGGTKTLEGVIKMAQAGLRLP</sequence>
<comment type="subcellular location">
    <subcellularLocation>
        <location evidence="1">Mitochondrion inner membrane</location>
        <topology evidence="1">Multi-pass membrane protein</topology>
    </subcellularLocation>
</comment>
<dbReference type="InterPro" id="IPR018247">
    <property type="entry name" value="EF_Hand_1_Ca_BS"/>
</dbReference>
<dbReference type="Gene3D" id="1.10.238.10">
    <property type="entry name" value="EF-hand"/>
    <property type="match status" value="1"/>
</dbReference>
<dbReference type="InterPro" id="IPR003226">
    <property type="entry name" value="MYG1_exonuclease"/>
</dbReference>
<keyword evidence="4 8" id="KW-0812">Transmembrane</keyword>
<dbReference type="CDD" id="cd00051">
    <property type="entry name" value="EFh"/>
    <property type="match status" value="1"/>
</dbReference>